<protein>
    <submittedName>
        <fullName evidence="1">Uncharacterized protein</fullName>
    </submittedName>
</protein>
<proteinExistence type="predicted"/>
<dbReference type="AlphaFoldDB" id="A0A8T1UHZ3"/>
<accession>A0A8T1UHZ3</accession>
<comment type="caution">
    <text evidence="1">The sequence shown here is derived from an EMBL/GenBank/DDBJ whole genome shotgun (WGS) entry which is preliminary data.</text>
</comment>
<sequence>MPPFHVAVDIDTVSHLKKAIKTEAEEKADEEAEARRVAKIPVKRKRDWNELNVVQKDKQGKDVSTVFSAVDYESLPKRFRTDDGTVTQ</sequence>
<name>A0A8T1UHZ3_9STRA</name>
<evidence type="ECO:0000313" key="2">
    <source>
        <dbReference type="Proteomes" id="UP000688947"/>
    </source>
</evidence>
<evidence type="ECO:0000313" key="1">
    <source>
        <dbReference type="EMBL" id="KAG6962758.1"/>
    </source>
</evidence>
<dbReference type="EMBL" id="JAENGZ010000295">
    <property type="protein sequence ID" value="KAG6962758.1"/>
    <property type="molecule type" value="Genomic_DNA"/>
</dbReference>
<dbReference type="Proteomes" id="UP000688947">
    <property type="component" value="Unassembled WGS sequence"/>
</dbReference>
<organism evidence="1 2">
    <name type="scientific">Phytophthora cactorum</name>
    <dbReference type="NCBI Taxonomy" id="29920"/>
    <lineage>
        <taxon>Eukaryota</taxon>
        <taxon>Sar</taxon>
        <taxon>Stramenopiles</taxon>
        <taxon>Oomycota</taxon>
        <taxon>Peronosporomycetes</taxon>
        <taxon>Peronosporales</taxon>
        <taxon>Peronosporaceae</taxon>
        <taxon>Phytophthora</taxon>
    </lineage>
</organism>
<gene>
    <name evidence="1" type="ORF">JG687_00006965</name>
</gene>
<dbReference type="OrthoDB" id="133187at2759"/>
<reference evidence="1" key="1">
    <citation type="submission" date="2021-01" db="EMBL/GenBank/DDBJ databases">
        <title>Phytophthora aleatoria, a newly-described species from Pinus radiata is distinct from Phytophthora cactorum isolates based on comparative genomics.</title>
        <authorList>
            <person name="Mcdougal R."/>
            <person name="Panda P."/>
            <person name="Williams N."/>
            <person name="Studholme D.J."/>
        </authorList>
    </citation>
    <scope>NUCLEOTIDE SEQUENCE</scope>
    <source>
        <strain evidence="1">NZFS 3830</strain>
    </source>
</reference>